<dbReference type="AlphaFoldDB" id="A0A133VSV4"/>
<dbReference type="PANTHER" id="PTHR30154:SF34">
    <property type="entry name" value="TRANSCRIPTIONAL REGULATOR AZLB"/>
    <property type="match status" value="1"/>
</dbReference>
<dbReference type="InterPro" id="IPR019888">
    <property type="entry name" value="Tscrpt_reg_AsnC-like"/>
</dbReference>
<evidence type="ECO:0000256" key="3">
    <source>
        <dbReference type="ARBA" id="ARBA00023163"/>
    </source>
</evidence>
<name>A0A133VSV4_9EURY</name>
<comment type="caution">
    <text evidence="5">The sequence shown here is derived from an EMBL/GenBank/DDBJ whole genome shotgun (WGS) entry which is preliminary data.</text>
</comment>
<evidence type="ECO:0000259" key="4">
    <source>
        <dbReference type="PROSITE" id="PS50956"/>
    </source>
</evidence>
<dbReference type="GO" id="GO:0043200">
    <property type="term" value="P:response to amino acid"/>
    <property type="evidence" value="ECO:0007669"/>
    <property type="project" value="TreeGrafter"/>
</dbReference>
<dbReference type="PRINTS" id="PR00033">
    <property type="entry name" value="HTHASNC"/>
</dbReference>
<keyword evidence="3" id="KW-0804">Transcription</keyword>
<dbReference type="InterPro" id="IPR000485">
    <property type="entry name" value="AsnC-type_HTH_dom"/>
</dbReference>
<keyword evidence="6" id="KW-1185">Reference proteome</keyword>
<dbReference type="CDD" id="cd00090">
    <property type="entry name" value="HTH_ARSR"/>
    <property type="match status" value="1"/>
</dbReference>
<evidence type="ECO:0000313" key="6">
    <source>
        <dbReference type="Proteomes" id="UP000070399"/>
    </source>
</evidence>
<dbReference type="GO" id="GO:0005829">
    <property type="term" value="C:cytosol"/>
    <property type="evidence" value="ECO:0007669"/>
    <property type="project" value="TreeGrafter"/>
</dbReference>
<dbReference type="InterPro" id="IPR019887">
    <property type="entry name" value="Tscrpt_reg_AsnC/Lrp_C"/>
</dbReference>
<dbReference type="SUPFAM" id="SSF54909">
    <property type="entry name" value="Dimeric alpha+beta barrel"/>
    <property type="match status" value="1"/>
</dbReference>
<keyword evidence="1" id="KW-0805">Transcription regulation</keyword>
<sequence>MGLSFLRMEVNKMLRGSVKELDRKIIIQLIRDADQPIVDIAKKVGASRQTVSKKLKKFRKSGMIESHMIRLNPEMFGLDTRAYVFLREVPQDDVRARNEKVINKFSQVYSFRRLFGRYSAILEVLTKDREELTSIVKEIHGLEGVRETETFIVHSTVKDEPKDPFLNILEPK</sequence>
<feature type="domain" description="HTH asnC-type" evidence="4">
    <location>
        <begin position="20"/>
        <end position="79"/>
    </location>
</feature>
<dbReference type="InterPro" id="IPR036390">
    <property type="entry name" value="WH_DNA-bd_sf"/>
</dbReference>
<dbReference type="InterPro" id="IPR036388">
    <property type="entry name" value="WH-like_DNA-bd_sf"/>
</dbReference>
<dbReference type="SMART" id="SM00344">
    <property type="entry name" value="HTH_ASNC"/>
    <property type="match status" value="1"/>
</dbReference>
<dbReference type="PANTHER" id="PTHR30154">
    <property type="entry name" value="LEUCINE-RESPONSIVE REGULATORY PROTEIN"/>
    <property type="match status" value="1"/>
</dbReference>
<dbReference type="Gene3D" id="1.10.10.10">
    <property type="entry name" value="Winged helix-like DNA-binding domain superfamily/Winged helix DNA-binding domain"/>
    <property type="match status" value="1"/>
</dbReference>
<dbReference type="Gene3D" id="3.30.70.920">
    <property type="match status" value="1"/>
</dbReference>
<dbReference type="SUPFAM" id="SSF46785">
    <property type="entry name" value="Winged helix' DNA-binding domain"/>
    <property type="match status" value="1"/>
</dbReference>
<evidence type="ECO:0000256" key="1">
    <source>
        <dbReference type="ARBA" id="ARBA00023015"/>
    </source>
</evidence>
<gene>
    <name evidence="5" type="ORF">AKJ35_00650</name>
</gene>
<dbReference type="Proteomes" id="UP000070399">
    <property type="component" value="Unassembled WGS sequence"/>
</dbReference>
<evidence type="ECO:0000313" key="5">
    <source>
        <dbReference type="EMBL" id="KXB09525.1"/>
    </source>
</evidence>
<dbReference type="Pfam" id="PF13412">
    <property type="entry name" value="HTH_24"/>
    <property type="match status" value="1"/>
</dbReference>
<dbReference type="PROSITE" id="PS50956">
    <property type="entry name" value="HTH_ASNC_2"/>
    <property type="match status" value="1"/>
</dbReference>
<evidence type="ECO:0000256" key="2">
    <source>
        <dbReference type="ARBA" id="ARBA00023125"/>
    </source>
</evidence>
<dbReference type="GO" id="GO:0043565">
    <property type="term" value="F:sequence-specific DNA binding"/>
    <property type="evidence" value="ECO:0007669"/>
    <property type="project" value="InterPro"/>
</dbReference>
<accession>A0A133VSV4</accession>
<keyword evidence="2" id="KW-0238">DNA-binding</keyword>
<dbReference type="InterPro" id="IPR011008">
    <property type="entry name" value="Dimeric_a/b-barrel"/>
</dbReference>
<protein>
    <recommendedName>
        <fullName evidence="4">HTH asnC-type domain-containing protein</fullName>
    </recommendedName>
</protein>
<dbReference type="InterPro" id="IPR011991">
    <property type="entry name" value="ArsR-like_HTH"/>
</dbReference>
<dbReference type="Pfam" id="PF01037">
    <property type="entry name" value="AsnC_trans_reg"/>
    <property type="match status" value="1"/>
</dbReference>
<reference evidence="5 6" key="1">
    <citation type="journal article" date="2016" name="Sci. Rep.">
        <title>Metabolic traits of an uncultured archaeal lineage -MSBL1- from brine pools of the Red Sea.</title>
        <authorList>
            <person name="Mwirichia R."/>
            <person name="Alam I."/>
            <person name="Rashid M."/>
            <person name="Vinu M."/>
            <person name="Ba-Alawi W."/>
            <person name="Anthony Kamau A."/>
            <person name="Kamanda Ngugi D."/>
            <person name="Goker M."/>
            <person name="Klenk H.P."/>
            <person name="Bajic V."/>
            <person name="Stingl U."/>
        </authorList>
    </citation>
    <scope>NUCLEOTIDE SEQUENCE [LARGE SCALE GENOMIC DNA]</scope>
    <source>
        <strain evidence="5">SCGC-AAA833F18</strain>
    </source>
</reference>
<organism evidence="5 6">
    <name type="scientific">candidate division MSBL1 archaeon SCGC-AAA833F18</name>
    <dbReference type="NCBI Taxonomy" id="1698257"/>
    <lineage>
        <taxon>Archaea</taxon>
        <taxon>Methanobacteriati</taxon>
        <taxon>Methanobacteriota</taxon>
        <taxon>candidate division MSBL1</taxon>
    </lineage>
</organism>
<dbReference type="EMBL" id="LHYO01000003">
    <property type="protein sequence ID" value="KXB09525.1"/>
    <property type="molecule type" value="Genomic_DNA"/>
</dbReference>
<proteinExistence type="predicted"/>